<keyword evidence="1" id="KW-1133">Transmembrane helix</keyword>
<evidence type="ECO:0000313" key="6">
    <source>
        <dbReference type="Proteomes" id="UP000616769"/>
    </source>
</evidence>
<feature type="transmembrane region" description="Helical" evidence="1">
    <location>
        <begin position="21"/>
        <end position="43"/>
    </location>
</feature>
<sequence>MIQQHFIRSPSLREKLNDRYAGLELISGLIIAVVIILAIFFISSISGRILFYLLLLLFLVITLSIALICFVDYQKRQIKQFETNELDRNRSGFNVQGIRFIPVGDYV</sequence>
<dbReference type="EMBL" id="WVUK01000062">
    <property type="protein sequence ID" value="KAF7490275.1"/>
    <property type="molecule type" value="Genomic_DNA"/>
</dbReference>
<dbReference type="Proteomes" id="UP000070412">
    <property type="component" value="Unassembled WGS sequence"/>
</dbReference>
<feature type="transmembrane region" description="Helical" evidence="1">
    <location>
        <begin position="49"/>
        <end position="71"/>
    </location>
</feature>
<proteinExistence type="predicted"/>
<name>A0A131ZXT0_SARSC</name>
<gene>
    <name evidence="3" type="ORF">QR98_0019260</name>
    <name evidence="2" type="ORF">SSS_8187</name>
</gene>
<reference evidence="4" key="4">
    <citation type="submission" date="2022-06" db="UniProtKB">
        <authorList>
            <consortium name="EnsemblMetazoa"/>
        </authorList>
    </citation>
    <scope>IDENTIFICATION</scope>
</reference>
<keyword evidence="5" id="KW-1185">Reference proteome</keyword>
<reference evidence="2" key="3">
    <citation type="submission" date="2020-01" db="EMBL/GenBank/DDBJ databases">
        <authorList>
            <person name="Korhonen P.K.K."/>
            <person name="Guangxu M.G."/>
            <person name="Wang T.W."/>
            <person name="Stroehlein A.J.S."/>
            <person name="Young N.D."/>
            <person name="Ang C.-S.A."/>
            <person name="Fernando D.W.F."/>
            <person name="Lu H.L."/>
            <person name="Taylor S.T."/>
            <person name="Ehtesham M.E.M."/>
            <person name="Najaraj S.H.N."/>
            <person name="Harsha G.H.G."/>
            <person name="Madugundu A.M."/>
            <person name="Renuse S.R."/>
            <person name="Holt D.H."/>
            <person name="Pandey A.P."/>
            <person name="Papenfuss A.P."/>
            <person name="Gasser R.B.G."/>
            <person name="Fischer K.F."/>
        </authorList>
    </citation>
    <scope>NUCLEOTIDE SEQUENCE</scope>
    <source>
        <strain evidence="2">SSS_KF_BRIS2020</strain>
    </source>
</reference>
<dbReference type="OrthoDB" id="6516502at2759"/>
<evidence type="ECO:0000313" key="5">
    <source>
        <dbReference type="Proteomes" id="UP000070412"/>
    </source>
</evidence>
<keyword evidence="1" id="KW-0472">Membrane</keyword>
<keyword evidence="1" id="KW-0812">Transmembrane</keyword>
<evidence type="ECO:0000313" key="3">
    <source>
        <dbReference type="EMBL" id="KPM03493.1"/>
    </source>
</evidence>
<protein>
    <submittedName>
        <fullName evidence="3 4">Uncharacterized protein</fullName>
    </submittedName>
</protein>
<evidence type="ECO:0000313" key="4">
    <source>
        <dbReference type="EnsemblMetazoa" id="KAF7490275.1"/>
    </source>
</evidence>
<dbReference type="EMBL" id="JXLN01005273">
    <property type="protein sequence ID" value="KPM03493.1"/>
    <property type="molecule type" value="Genomic_DNA"/>
</dbReference>
<reference evidence="5" key="2">
    <citation type="journal article" date="2020" name="PLoS Negl. Trop. Dis.">
        <title>High-quality nuclear genome for Sarcoptes scabiei-A critical resource for a neglected parasite.</title>
        <authorList>
            <person name="Korhonen P.K."/>
            <person name="Gasser R.B."/>
            <person name="Ma G."/>
            <person name="Wang T."/>
            <person name="Stroehlein A.J."/>
            <person name="Young N.D."/>
            <person name="Ang C.S."/>
            <person name="Fernando D.D."/>
            <person name="Lu H.C."/>
            <person name="Taylor S."/>
            <person name="Reynolds S.L."/>
            <person name="Mofiz E."/>
            <person name="Najaraj S.H."/>
            <person name="Gowda H."/>
            <person name="Madugundu A."/>
            <person name="Renuse S."/>
            <person name="Holt D."/>
            <person name="Pandey A."/>
            <person name="Papenfuss A.T."/>
            <person name="Fischer K."/>
        </authorList>
    </citation>
    <scope>NUCLEOTIDE SEQUENCE [LARGE SCALE GENOMIC DNA]</scope>
</reference>
<evidence type="ECO:0000313" key="2">
    <source>
        <dbReference type="EMBL" id="KAF7490275.1"/>
    </source>
</evidence>
<evidence type="ECO:0000256" key="1">
    <source>
        <dbReference type="SAM" id="Phobius"/>
    </source>
</evidence>
<accession>A0A131ZXT0</accession>
<dbReference type="Proteomes" id="UP000616769">
    <property type="component" value="Unassembled WGS sequence"/>
</dbReference>
<dbReference type="EnsemblMetazoa" id="SSS_8187s_mrna">
    <property type="protein sequence ID" value="KAF7490275.1"/>
    <property type="gene ID" value="SSS_8187"/>
</dbReference>
<dbReference type="AlphaFoldDB" id="A0A131ZXT0"/>
<dbReference type="VEuPathDB" id="VectorBase:SSCA005048"/>
<organism evidence="3 6">
    <name type="scientific">Sarcoptes scabiei</name>
    <name type="common">Itch mite</name>
    <name type="synonym">Acarus scabiei</name>
    <dbReference type="NCBI Taxonomy" id="52283"/>
    <lineage>
        <taxon>Eukaryota</taxon>
        <taxon>Metazoa</taxon>
        <taxon>Ecdysozoa</taxon>
        <taxon>Arthropoda</taxon>
        <taxon>Chelicerata</taxon>
        <taxon>Arachnida</taxon>
        <taxon>Acari</taxon>
        <taxon>Acariformes</taxon>
        <taxon>Sarcoptiformes</taxon>
        <taxon>Astigmata</taxon>
        <taxon>Psoroptidia</taxon>
        <taxon>Sarcoptoidea</taxon>
        <taxon>Sarcoptidae</taxon>
        <taxon>Sarcoptinae</taxon>
        <taxon>Sarcoptes</taxon>
    </lineage>
</organism>
<dbReference type="OMA" id="MIQQHFI"/>
<reference evidence="3 6" key="1">
    <citation type="journal article" date="2015" name="Parasit. Vectors">
        <title>Draft genome of the scabies mite.</title>
        <authorList>
            <person name="Rider S.D.Jr."/>
            <person name="Morgan M.S."/>
            <person name="Arlian L.G."/>
        </authorList>
    </citation>
    <scope>NUCLEOTIDE SEQUENCE [LARGE SCALE GENOMIC DNA]</scope>
    <source>
        <strain evidence="3">Arlian Lab</strain>
    </source>
</reference>